<evidence type="ECO:0000313" key="2">
    <source>
        <dbReference type="EMBL" id="KAI0530900.1"/>
    </source>
</evidence>
<dbReference type="CDD" id="cd06222">
    <property type="entry name" value="RNase_H_like"/>
    <property type="match status" value="1"/>
</dbReference>
<dbReference type="PANTHER" id="PTHR47723:SF24">
    <property type="entry name" value="RNASE H TYPE-1 DOMAIN-CONTAINING PROTEIN"/>
    <property type="match status" value="1"/>
</dbReference>
<evidence type="ECO:0000313" key="3">
    <source>
        <dbReference type="Proteomes" id="UP000829196"/>
    </source>
</evidence>
<dbReference type="AlphaFoldDB" id="A0A8T3CEU1"/>
<dbReference type="SUPFAM" id="SSF53098">
    <property type="entry name" value="Ribonuclease H-like"/>
    <property type="match status" value="1"/>
</dbReference>
<dbReference type="SMR" id="A0A8T3CEU1"/>
<dbReference type="InterPro" id="IPR053151">
    <property type="entry name" value="RNase_H-like"/>
</dbReference>
<dbReference type="InterPro" id="IPR044730">
    <property type="entry name" value="RNase_H-like_dom_plant"/>
</dbReference>
<proteinExistence type="predicted"/>
<reference evidence="2" key="1">
    <citation type="journal article" date="2022" name="Front. Genet.">
        <title>Chromosome-Scale Assembly of the Dendrobium nobile Genome Provides Insights Into the Molecular Mechanism of the Biosynthesis of the Medicinal Active Ingredient of Dendrobium.</title>
        <authorList>
            <person name="Xu Q."/>
            <person name="Niu S.-C."/>
            <person name="Li K.-L."/>
            <person name="Zheng P.-J."/>
            <person name="Zhang X.-J."/>
            <person name="Jia Y."/>
            <person name="Liu Y."/>
            <person name="Niu Y.-X."/>
            <person name="Yu L.-H."/>
            <person name="Chen D.-F."/>
            <person name="Zhang G.-Q."/>
        </authorList>
    </citation>
    <scope>NUCLEOTIDE SEQUENCE</scope>
    <source>
        <tissue evidence="2">Leaf</tissue>
    </source>
</reference>
<sequence length="112" mass="12896">MEAVVDIRDLLQSWMFDSSGIIIESDNVNVITFLQDSLKKVDWHLDNWPAKELHFLSDFNKVIFHHVNRECNKVADFCATLALDGSFIFDSFSFSNIPNSLIELIKGEMLPF</sequence>
<dbReference type="InterPro" id="IPR012337">
    <property type="entry name" value="RNaseH-like_sf"/>
</dbReference>
<name>A0A8T3CEU1_DENNO</name>
<keyword evidence="3" id="KW-1185">Reference proteome</keyword>
<dbReference type="GO" id="GO:0004523">
    <property type="term" value="F:RNA-DNA hybrid ribonuclease activity"/>
    <property type="evidence" value="ECO:0007669"/>
    <property type="project" value="InterPro"/>
</dbReference>
<accession>A0A8T3CEU1</accession>
<protein>
    <recommendedName>
        <fullName evidence="1">RNase H type-1 domain-containing protein</fullName>
    </recommendedName>
</protein>
<comment type="caution">
    <text evidence="2">The sequence shown here is derived from an EMBL/GenBank/DDBJ whole genome shotgun (WGS) entry which is preliminary data.</text>
</comment>
<evidence type="ECO:0000259" key="1">
    <source>
        <dbReference type="Pfam" id="PF13456"/>
    </source>
</evidence>
<dbReference type="GO" id="GO:0003676">
    <property type="term" value="F:nucleic acid binding"/>
    <property type="evidence" value="ECO:0007669"/>
    <property type="project" value="InterPro"/>
</dbReference>
<dbReference type="OrthoDB" id="1906820at2759"/>
<feature type="domain" description="RNase H type-1" evidence="1">
    <location>
        <begin position="19"/>
        <end position="81"/>
    </location>
</feature>
<gene>
    <name evidence="2" type="ORF">KFK09_000448</name>
</gene>
<dbReference type="PANTHER" id="PTHR47723">
    <property type="entry name" value="OS05G0353850 PROTEIN"/>
    <property type="match status" value="1"/>
</dbReference>
<dbReference type="EMBL" id="JAGYWB010000001">
    <property type="protein sequence ID" value="KAI0530900.1"/>
    <property type="molecule type" value="Genomic_DNA"/>
</dbReference>
<dbReference type="Pfam" id="PF13456">
    <property type="entry name" value="RVT_3"/>
    <property type="match status" value="1"/>
</dbReference>
<dbReference type="Proteomes" id="UP000829196">
    <property type="component" value="Unassembled WGS sequence"/>
</dbReference>
<organism evidence="2 3">
    <name type="scientific">Dendrobium nobile</name>
    <name type="common">Orchid</name>
    <dbReference type="NCBI Taxonomy" id="94219"/>
    <lineage>
        <taxon>Eukaryota</taxon>
        <taxon>Viridiplantae</taxon>
        <taxon>Streptophyta</taxon>
        <taxon>Embryophyta</taxon>
        <taxon>Tracheophyta</taxon>
        <taxon>Spermatophyta</taxon>
        <taxon>Magnoliopsida</taxon>
        <taxon>Liliopsida</taxon>
        <taxon>Asparagales</taxon>
        <taxon>Orchidaceae</taxon>
        <taxon>Epidendroideae</taxon>
        <taxon>Malaxideae</taxon>
        <taxon>Dendrobiinae</taxon>
        <taxon>Dendrobium</taxon>
    </lineage>
</organism>
<dbReference type="InterPro" id="IPR036397">
    <property type="entry name" value="RNaseH_sf"/>
</dbReference>
<dbReference type="InterPro" id="IPR002156">
    <property type="entry name" value="RNaseH_domain"/>
</dbReference>
<dbReference type="Gene3D" id="3.30.420.10">
    <property type="entry name" value="Ribonuclease H-like superfamily/Ribonuclease H"/>
    <property type="match status" value="1"/>
</dbReference>